<sequence length="505" mass="52706">MGDRLWSTSVLPVITALVAAMVVVGGAPALAVSQAGQTGTAVSEDVDDSGSAFFEVEIGSPTDPVEAGDRLEVRPVITNTGEQSSRQLLRLRVGGKVVDTTTVRVDPGESKTVPILHEPTPDDVGELEVAVSSENDTDSTTVTVTAPPNDSGGAFFDAEITGTNAPLSPGPPLEVDVSVRNTGDAEGTQVVQFLFEGEAVDDVFFDPTLASGETATGGFSEATNNLPPGEYEVGVRTEDTVDTTTVVITEPSEAASFNVRPGSSADSVEAGDRFEVSSVVENTGKQSGTQQISLVVGGEVVNTTTVTLDPGEGDVVSLSYRPTSADVGEQEVVVRSANDTVETTVTVTAADEEPVYWQVDFGEGATPPTPPGYWPNDVMAALGNSEDGASQNPSLLRKRNDSQLGGVTIVDNEFQFDDQGNPTEVTVEFELEDGASERDLHLAVYTLPGPFDEEEIGQQELFESANGTYDGGDTGTLTVSIPQPDDVDTGAQSETATDEEESSAE</sequence>
<feature type="compositionally biased region" description="Acidic residues" evidence="1">
    <location>
        <begin position="496"/>
        <end position="505"/>
    </location>
</feature>
<dbReference type="RefSeq" id="WP_103425965.1">
    <property type="nucleotide sequence ID" value="NZ_CP026309.1"/>
</dbReference>
<feature type="region of interest" description="Disordered" evidence="1">
    <location>
        <begin position="464"/>
        <end position="505"/>
    </location>
</feature>
<proteinExistence type="predicted"/>
<organism evidence="2 3">
    <name type="scientific">Salinigranum rubrum</name>
    <dbReference type="NCBI Taxonomy" id="755307"/>
    <lineage>
        <taxon>Archaea</taxon>
        <taxon>Methanobacteriati</taxon>
        <taxon>Methanobacteriota</taxon>
        <taxon>Stenosarchaea group</taxon>
        <taxon>Halobacteria</taxon>
        <taxon>Halobacteriales</taxon>
        <taxon>Haloferacaceae</taxon>
        <taxon>Salinigranum</taxon>
    </lineage>
</organism>
<accession>A0A2I8VK21</accession>
<keyword evidence="3" id="KW-1185">Reference proteome</keyword>
<dbReference type="AlphaFoldDB" id="A0A2I8VK21"/>
<name>A0A2I8VK21_9EURY</name>
<gene>
    <name evidence="2" type="ORF">C2R22_12005</name>
</gene>
<dbReference type="Proteomes" id="UP000236584">
    <property type="component" value="Chromosome"/>
</dbReference>
<protein>
    <recommendedName>
        <fullName evidence="4">CARDB domain-containing protein</fullName>
    </recommendedName>
</protein>
<dbReference type="Gene3D" id="2.60.40.10">
    <property type="entry name" value="Immunoglobulins"/>
    <property type="match status" value="3"/>
</dbReference>
<dbReference type="InterPro" id="IPR013783">
    <property type="entry name" value="Ig-like_fold"/>
</dbReference>
<evidence type="ECO:0000313" key="3">
    <source>
        <dbReference type="Proteomes" id="UP000236584"/>
    </source>
</evidence>
<evidence type="ECO:0000313" key="2">
    <source>
        <dbReference type="EMBL" id="AUV82276.1"/>
    </source>
</evidence>
<dbReference type="EMBL" id="CP026309">
    <property type="protein sequence ID" value="AUV82276.1"/>
    <property type="molecule type" value="Genomic_DNA"/>
</dbReference>
<dbReference type="OrthoDB" id="222410at2157"/>
<dbReference type="KEGG" id="srub:C2R22_12005"/>
<evidence type="ECO:0000256" key="1">
    <source>
        <dbReference type="SAM" id="MobiDB-lite"/>
    </source>
</evidence>
<evidence type="ECO:0008006" key="4">
    <source>
        <dbReference type="Google" id="ProtNLM"/>
    </source>
</evidence>
<dbReference type="GeneID" id="35592826"/>
<reference evidence="2 3" key="1">
    <citation type="submission" date="2018-01" db="EMBL/GenBank/DDBJ databases">
        <title>Complete genome sequence of Salinigranum rubrum GX10T, an extremely halophilic archaeon isolated from a marine solar saltern.</title>
        <authorList>
            <person name="Han S."/>
        </authorList>
    </citation>
    <scope>NUCLEOTIDE SEQUENCE [LARGE SCALE GENOMIC DNA]</scope>
    <source>
        <strain evidence="2 3">GX10</strain>
    </source>
</reference>